<sequence length="898" mass="101063">MKEFQIVGGLLDGILAVVHPDLYQSAIALMAQLYADHTASRAVIAEWPSCYSAVQIIANRIHELPFTFCICPNADREDLQLLDLGYYPASKSRPKTVFTTRVLDDFLLANKECKTPARNYYNKLRRMSNSAFPHMVPDRYKELLRVSRQWRNQQMRLSAGFGHRAQTVGPGDLAILCPACPQPGQNLPEDWQDDPDSWKFTRSVVLDGNFSAQHKHMRNPEDDVALADGHAFMVTDGPYKEHLRTAREFKEKSTCHEHRAVLTATMERAKFEATGIGAAACSRHGFFAPHACVDFQQGERQRNMDYVLNWILAWLNGLTCILVLYDIMCQYFTHLRARFEQSPFLTMPVGLTIQRGIGQFHVHGHVAQCFARFSTNFISGAGMQDGEIIETLWNQTNAIADSTKGMSSAHRREVIDDHMNDSNWKKLTKITNILIGKWKRATREHGPAVEAFEDLCKATDADLREEWQAAADEADAARDGDPTAMDIYDVSAQPLPSRKEIQLMLAEQELAHEAPVDGVADWIAQGLRLEETKLAVAYSARRLKAVGATQTRLSLVQQRQKLRKDIGVFNKESATHLGLQGSPEFLPESVDLGSLGAEWDSFAATDNPATGDVETGVDEGPDFSQPERLALILPSTLGPDFLRRHDLLHLACTERLLREGQMNDALQAIRTGIGYKSLLYRTKVRHAPTYRAKLRSFDDTHIADEGVRKHVRIYTQARAAMEKLFDPADGGDTELRTRFRENYKEIKKDDLRATTAVLESFTPGLRNIHAAWFWNIADTSIGADSQWMKESRLDHAGFLASARALLKEPIRGGDEWGFPKWWTWNVAPSEGGKEMPGWWNAPTADVGPPMPLFESDRADIEAVSGRAYKILGELLFQKECKLQGIEGRITEFQLRLSD</sequence>
<reference evidence="3 4" key="1">
    <citation type="journal article" date="2015" name="Sci. Rep.">
        <title>Chromosome-level genome map provides insights into diverse defense mechanisms in the medicinal fungus Ganoderma sinense.</title>
        <authorList>
            <person name="Zhu Y."/>
            <person name="Xu J."/>
            <person name="Sun C."/>
            <person name="Zhou S."/>
            <person name="Xu H."/>
            <person name="Nelson D.R."/>
            <person name="Qian J."/>
            <person name="Song J."/>
            <person name="Luo H."/>
            <person name="Xiang L."/>
            <person name="Li Y."/>
            <person name="Xu Z."/>
            <person name="Ji A."/>
            <person name="Wang L."/>
            <person name="Lu S."/>
            <person name="Hayward A."/>
            <person name="Sun W."/>
            <person name="Li X."/>
            <person name="Schwartz D.C."/>
            <person name="Wang Y."/>
            <person name="Chen S."/>
        </authorList>
    </citation>
    <scope>NUCLEOTIDE SEQUENCE [LARGE SCALE GENOMIC DNA]</scope>
    <source>
        <strain evidence="3 4">ZZ0214-1</strain>
    </source>
</reference>
<accession>A0A2G8RWE5</accession>
<dbReference type="PANTHER" id="PTHR33096:SF1">
    <property type="entry name" value="CXC1-LIKE CYSTEINE CLUSTER ASSOCIATED WITH KDZ TRANSPOSASES DOMAIN-CONTAINING PROTEIN"/>
    <property type="match status" value="1"/>
</dbReference>
<protein>
    <recommendedName>
        <fullName evidence="2">CxC2-like cysteine cluster KDZ transposase-associated domain-containing protein</fullName>
    </recommendedName>
</protein>
<comment type="caution">
    <text evidence="3">The sequence shown here is derived from an EMBL/GenBank/DDBJ whole genome shotgun (WGS) entry which is preliminary data.</text>
</comment>
<keyword evidence="1" id="KW-0812">Transmembrane</keyword>
<name>A0A2G8RWE5_9APHY</name>
<keyword evidence="4" id="KW-1185">Reference proteome</keyword>
<dbReference type="Pfam" id="PF18758">
    <property type="entry name" value="KDZ"/>
    <property type="match status" value="1"/>
</dbReference>
<proteinExistence type="predicted"/>
<keyword evidence="1" id="KW-0472">Membrane</keyword>
<organism evidence="3 4">
    <name type="scientific">Ganoderma sinense ZZ0214-1</name>
    <dbReference type="NCBI Taxonomy" id="1077348"/>
    <lineage>
        <taxon>Eukaryota</taxon>
        <taxon>Fungi</taxon>
        <taxon>Dikarya</taxon>
        <taxon>Basidiomycota</taxon>
        <taxon>Agaricomycotina</taxon>
        <taxon>Agaricomycetes</taxon>
        <taxon>Polyporales</taxon>
        <taxon>Polyporaceae</taxon>
        <taxon>Ganoderma</taxon>
    </lineage>
</organism>
<dbReference type="InterPro" id="IPR041457">
    <property type="entry name" value="CxC2_KDZ-assoc"/>
</dbReference>
<dbReference type="OrthoDB" id="2750871at2759"/>
<evidence type="ECO:0000256" key="1">
    <source>
        <dbReference type="SAM" id="Phobius"/>
    </source>
</evidence>
<gene>
    <name evidence="3" type="ORF">GSI_11585</name>
</gene>
<dbReference type="Proteomes" id="UP000230002">
    <property type="component" value="Unassembled WGS sequence"/>
</dbReference>
<dbReference type="InterPro" id="IPR040521">
    <property type="entry name" value="KDZ"/>
</dbReference>
<dbReference type="PANTHER" id="PTHR33096">
    <property type="entry name" value="CXC2 DOMAIN-CONTAINING PROTEIN"/>
    <property type="match status" value="1"/>
</dbReference>
<keyword evidence="1" id="KW-1133">Transmembrane helix</keyword>
<dbReference type="AlphaFoldDB" id="A0A2G8RWE5"/>
<dbReference type="Pfam" id="PF18803">
    <property type="entry name" value="CxC2"/>
    <property type="match status" value="1"/>
</dbReference>
<evidence type="ECO:0000313" key="4">
    <source>
        <dbReference type="Proteomes" id="UP000230002"/>
    </source>
</evidence>
<feature type="domain" description="CxC2-like cysteine cluster KDZ transposase-associated" evidence="2">
    <location>
        <begin position="53"/>
        <end position="130"/>
    </location>
</feature>
<dbReference type="EMBL" id="AYKW01000045">
    <property type="protein sequence ID" value="PIL25832.1"/>
    <property type="molecule type" value="Genomic_DNA"/>
</dbReference>
<dbReference type="STRING" id="1077348.A0A2G8RWE5"/>
<evidence type="ECO:0000259" key="2">
    <source>
        <dbReference type="Pfam" id="PF18803"/>
    </source>
</evidence>
<feature type="transmembrane region" description="Helical" evidence="1">
    <location>
        <begin position="306"/>
        <end position="325"/>
    </location>
</feature>
<evidence type="ECO:0000313" key="3">
    <source>
        <dbReference type="EMBL" id="PIL25832.1"/>
    </source>
</evidence>